<evidence type="ECO:0000313" key="9">
    <source>
        <dbReference type="Proteomes" id="UP000189462"/>
    </source>
</evidence>
<keyword evidence="5" id="KW-0067">ATP-binding</keyword>
<evidence type="ECO:0000313" key="8">
    <source>
        <dbReference type="EMBL" id="OOG23538.1"/>
    </source>
</evidence>
<reference evidence="8 9" key="1">
    <citation type="submission" date="2017-02" db="EMBL/GenBank/DDBJ databases">
        <title>Genomic diversity within the haloalkaliphilic genus Thioalkalivibrio.</title>
        <authorList>
            <person name="Ahn A.-C."/>
            <person name="Meier-Kolthoff J."/>
            <person name="Overmars L."/>
            <person name="Richter M."/>
            <person name="Woyke T."/>
            <person name="Sorokin D.Y."/>
            <person name="Muyzer G."/>
        </authorList>
    </citation>
    <scope>NUCLEOTIDE SEQUENCE [LARGE SCALE GENOMIC DNA]</scope>
    <source>
        <strain evidence="8 9">ALJD</strain>
    </source>
</reference>
<dbReference type="Pfam" id="PF02782">
    <property type="entry name" value="FGGY_C"/>
    <property type="match status" value="1"/>
</dbReference>
<evidence type="ECO:0000259" key="6">
    <source>
        <dbReference type="Pfam" id="PF00370"/>
    </source>
</evidence>
<evidence type="ECO:0008006" key="10">
    <source>
        <dbReference type="Google" id="ProtNLM"/>
    </source>
</evidence>
<dbReference type="InterPro" id="IPR018484">
    <property type="entry name" value="FGGY_N"/>
</dbReference>
<keyword evidence="4" id="KW-0418">Kinase</keyword>
<dbReference type="Pfam" id="PF00370">
    <property type="entry name" value="FGGY_N"/>
    <property type="match status" value="1"/>
</dbReference>
<dbReference type="AlphaFoldDB" id="A0A1V3NF85"/>
<evidence type="ECO:0000256" key="3">
    <source>
        <dbReference type="ARBA" id="ARBA00022741"/>
    </source>
</evidence>
<feature type="domain" description="Carbohydrate kinase FGGY N-terminal" evidence="6">
    <location>
        <begin position="4"/>
        <end position="220"/>
    </location>
</feature>
<dbReference type="RefSeq" id="WP_077279209.1">
    <property type="nucleotide sequence ID" value="NZ_MVBK01000061.1"/>
</dbReference>
<dbReference type="GO" id="GO:0005524">
    <property type="term" value="F:ATP binding"/>
    <property type="evidence" value="ECO:0007669"/>
    <property type="project" value="UniProtKB-KW"/>
</dbReference>
<dbReference type="Gene3D" id="3.30.420.40">
    <property type="match status" value="2"/>
</dbReference>
<dbReference type="OrthoDB" id="9805576at2"/>
<keyword evidence="3" id="KW-0547">Nucleotide-binding</keyword>
<comment type="similarity">
    <text evidence="1">Belongs to the FGGY kinase family.</text>
</comment>
<organism evidence="8 9">
    <name type="scientific">Thioalkalivibrio denitrificans</name>
    <dbReference type="NCBI Taxonomy" id="108003"/>
    <lineage>
        <taxon>Bacteria</taxon>
        <taxon>Pseudomonadati</taxon>
        <taxon>Pseudomonadota</taxon>
        <taxon>Gammaproteobacteria</taxon>
        <taxon>Chromatiales</taxon>
        <taxon>Ectothiorhodospiraceae</taxon>
        <taxon>Thioalkalivibrio</taxon>
    </lineage>
</organism>
<dbReference type="GO" id="GO:0005829">
    <property type="term" value="C:cytosol"/>
    <property type="evidence" value="ECO:0007669"/>
    <property type="project" value="TreeGrafter"/>
</dbReference>
<dbReference type="PIRSF" id="PIRSF000538">
    <property type="entry name" value="GlpK"/>
    <property type="match status" value="1"/>
</dbReference>
<feature type="domain" description="Carbohydrate kinase FGGY C-terminal" evidence="7">
    <location>
        <begin position="250"/>
        <end position="427"/>
    </location>
</feature>
<protein>
    <recommendedName>
        <fullName evidence="10">Glycerol kinase</fullName>
    </recommendedName>
</protein>
<keyword evidence="9" id="KW-1185">Reference proteome</keyword>
<dbReference type="GO" id="GO:0019563">
    <property type="term" value="P:glycerol catabolic process"/>
    <property type="evidence" value="ECO:0007669"/>
    <property type="project" value="TreeGrafter"/>
</dbReference>
<dbReference type="InterPro" id="IPR043129">
    <property type="entry name" value="ATPase_NBD"/>
</dbReference>
<dbReference type="SUPFAM" id="SSF53067">
    <property type="entry name" value="Actin-like ATPase domain"/>
    <property type="match status" value="2"/>
</dbReference>
<proteinExistence type="inferred from homology"/>
<dbReference type="GO" id="GO:0004370">
    <property type="term" value="F:glycerol kinase activity"/>
    <property type="evidence" value="ECO:0007669"/>
    <property type="project" value="TreeGrafter"/>
</dbReference>
<dbReference type="Proteomes" id="UP000189462">
    <property type="component" value="Unassembled WGS sequence"/>
</dbReference>
<dbReference type="PANTHER" id="PTHR10196:SF69">
    <property type="entry name" value="GLYCEROL KINASE"/>
    <property type="match status" value="1"/>
</dbReference>
<evidence type="ECO:0000256" key="5">
    <source>
        <dbReference type="ARBA" id="ARBA00022840"/>
    </source>
</evidence>
<keyword evidence="2" id="KW-0808">Transferase</keyword>
<dbReference type="EMBL" id="MVBK01000061">
    <property type="protein sequence ID" value="OOG23538.1"/>
    <property type="molecule type" value="Genomic_DNA"/>
</dbReference>
<comment type="caution">
    <text evidence="8">The sequence shown here is derived from an EMBL/GenBank/DDBJ whole genome shotgun (WGS) entry which is preliminary data.</text>
</comment>
<dbReference type="PANTHER" id="PTHR10196">
    <property type="entry name" value="SUGAR KINASE"/>
    <property type="match status" value="1"/>
</dbReference>
<dbReference type="InterPro" id="IPR018485">
    <property type="entry name" value="FGGY_C"/>
</dbReference>
<dbReference type="STRING" id="108003.B1C78_11010"/>
<evidence type="ECO:0000256" key="1">
    <source>
        <dbReference type="ARBA" id="ARBA00009156"/>
    </source>
</evidence>
<sequence length="469" mass="51086">MDCILAIDQGSHASRALLFDTHGTVIARHEAGVEQYEPHPGWVELSPEQVLESVRTVIAKVLPQAAGQVRCAGLAVQRSTLVAWHRHSGEALAPALSWQDTRSRELLQAYASHERAIHEISGLPLSPHYLAGKMRWLMAHNQRVSQALAEGTLVMGPLAAYLARHLLEGQPLIVDHSNAARSLLFDLAQAQWSPALTGLFGIDPRVLPACVPTLEHHGLLEGTDIPLTCLCGDQNAAIHAGGEPLQDEALINLGTGAFVLCGVGRQPPAPDHLLGGIAWSTNKERRYLLEGTVNGVGSAIHWLQRQTETDILAGLPEWLDAVRDPPLFLNSIGGLGSPYWRQDIGARFVPDTDSVARRAVAVIESIAFLVQRNLAEMQPGRLGALRVSGGLSQLDGLCQRIADLSGLPVRRHEDPEATARGLAWLAAGRPNRWRHEPPERIFNPSAERDLKQRYEGFLQLLEKETGATD</sequence>
<gene>
    <name evidence="8" type="ORF">B1C78_11010</name>
</gene>
<evidence type="ECO:0000256" key="2">
    <source>
        <dbReference type="ARBA" id="ARBA00022679"/>
    </source>
</evidence>
<dbReference type="InterPro" id="IPR000577">
    <property type="entry name" value="Carb_kinase_FGGY"/>
</dbReference>
<name>A0A1V3NF85_9GAMM</name>
<accession>A0A1V3NF85</accession>
<evidence type="ECO:0000259" key="7">
    <source>
        <dbReference type="Pfam" id="PF02782"/>
    </source>
</evidence>
<evidence type="ECO:0000256" key="4">
    <source>
        <dbReference type="ARBA" id="ARBA00022777"/>
    </source>
</evidence>